<dbReference type="Proteomes" id="UP001732700">
    <property type="component" value="Chromosome 1D"/>
</dbReference>
<reference evidence="1" key="1">
    <citation type="submission" date="2021-05" db="EMBL/GenBank/DDBJ databases">
        <authorList>
            <person name="Scholz U."/>
            <person name="Mascher M."/>
            <person name="Fiebig A."/>
        </authorList>
    </citation>
    <scope>NUCLEOTIDE SEQUENCE [LARGE SCALE GENOMIC DNA]</scope>
</reference>
<evidence type="ECO:0000313" key="1">
    <source>
        <dbReference type="EnsemblPlants" id="AVESA.00010b.r2.1DG0158560.1.CDS"/>
    </source>
</evidence>
<organism evidence="1 2">
    <name type="scientific">Avena sativa</name>
    <name type="common">Oat</name>
    <dbReference type="NCBI Taxonomy" id="4498"/>
    <lineage>
        <taxon>Eukaryota</taxon>
        <taxon>Viridiplantae</taxon>
        <taxon>Streptophyta</taxon>
        <taxon>Embryophyta</taxon>
        <taxon>Tracheophyta</taxon>
        <taxon>Spermatophyta</taxon>
        <taxon>Magnoliopsida</taxon>
        <taxon>Liliopsida</taxon>
        <taxon>Poales</taxon>
        <taxon>Poaceae</taxon>
        <taxon>BOP clade</taxon>
        <taxon>Pooideae</taxon>
        <taxon>Poodae</taxon>
        <taxon>Poeae</taxon>
        <taxon>Poeae Chloroplast Group 1 (Aveneae type)</taxon>
        <taxon>Aveninae</taxon>
        <taxon>Avena</taxon>
    </lineage>
</organism>
<proteinExistence type="predicted"/>
<dbReference type="EnsemblPlants" id="AVESA.00010b.r2.1DG0158560.1">
    <property type="protein sequence ID" value="AVESA.00010b.r2.1DG0158560.1.CDS"/>
    <property type="gene ID" value="AVESA.00010b.r2.1DG0158560"/>
</dbReference>
<accession>A0ACD5U097</accession>
<keyword evidence="2" id="KW-1185">Reference proteome</keyword>
<protein>
    <submittedName>
        <fullName evidence="1">Uncharacterized protein</fullName>
    </submittedName>
</protein>
<sequence length="307" mass="33424">MGEAVGCVTKAVDLALRIKDAVDTVRQNKKDCAHIRRRVERVGHTLSLCEGNAELMESPAVRAAVEALAEVLGEALELVTGCQEETNAVCLYCTARKVSKQLGKVDRGISDRNSEATFAILVYHISKQTGGDGAGPPAMPTDLGWGCRRDSISWGDEDDYGGDGDYRGHGDALFDGCDGDISGGGGDFFMEAMVPCFMKLRKSRLVIGTAMKMVHRNKDECVQIDKLASRIIPILSQLEHTEKKKSTAVRQVLKSLLKTFRHTHKLVAICQRRSVVVLCSPGKLSGELRGVLDKMMLGLDHLIDALL</sequence>
<reference evidence="1" key="2">
    <citation type="submission" date="2025-09" db="UniProtKB">
        <authorList>
            <consortium name="EnsemblPlants"/>
        </authorList>
    </citation>
    <scope>IDENTIFICATION</scope>
</reference>
<evidence type="ECO:0000313" key="2">
    <source>
        <dbReference type="Proteomes" id="UP001732700"/>
    </source>
</evidence>
<name>A0ACD5U097_AVESA</name>